<dbReference type="SUPFAM" id="SSF48452">
    <property type="entry name" value="TPR-like"/>
    <property type="match status" value="1"/>
</dbReference>
<dbReference type="InterPro" id="IPR049039">
    <property type="entry name" value="RMD1-3_a_helical_rpt"/>
</dbReference>
<feature type="chain" id="PRO_5022229983" description="Regulator of microtubule dynamics protein 1" evidence="10">
    <location>
        <begin position="29"/>
        <end position="263"/>
    </location>
</feature>
<evidence type="ECO:0000256" key="9">
    <source>
        <dbReference type="SAM" id="MobiDB-lite"/>
    </source>
</evidence>
<accession>A0A538S830</accession>
<dbReference type="GO" id="GO:0005737">
    <property type="term" value="C:cytoplasm"/>
    <property type="evidence" value="ECO:0007669"/>
    <property type="project" value="TreeGrafter"/>
</dbReference>
<keyword evidence="4" id="KW-0677">Repeat</keyword>
<dbReference type="Pfam" id="PF21033">
    <property type="entry name" value="RMD1-3"/>
    <property type="match status" value="1"/>
</dbReference>
<keyword evidence="5" id="KW-0802">TPR repeat</keyword>
<keyword evidence="6" id="KW-0206">Cytoskeleton</keyword>
<name>A0A538S830_UNCEI</name>
<feature type="signal peptide" evidence="10">
    <location>
        <begin position="1"/>
        <end position="28"/>
    </location>
</feature>
<keyword evidence="3" id="KW-0963">Cytoplasm</keyword>
<keyword evidence="10" id="KW-0732">Signal</keyword>
<evidence type="ECO:0000256" key="2">
    <source>
        <dbReference type="ARBA" id="ARBA00011375"/>
    </source>
</evidence>
<dbReference type="PANTHER" id="PTHR16056">
    <property type="entry name" value="REGULATOR OF MICROTUBULE DYNAMICS PROTEIN"/>
    <property type="match status" value="1"/>
</dbReference>
<comment type="subcellular location">
    <subcellularLocation>
        <location evidence="1">Cytoplasm</location>
        <location evidence="1">Cytoskeleton</location>
    </subcellularLocation>
</comment>
<evidence type="ECO:0000256" key="8">
    <source>
        <dbReference type="ARBA" id="ARBA00041958"/>
    </source>
</evidence>
<feature type="region of interest" description="Disordered" evidence="9">
    <location>
        <begin position="231"/>
        <end position="263"/>
    </location>
</feature>
<evidence type="ECO:0000313" key="11">
    <source>
        <dbReference type="EMBL" id="TMQ47548.1"/>
    </source>
</evidence>
<evidence type="ECO:0000256" key="4">
    <source>
        <dbReference type="ARBA" id="ARBA00022737"/>
    </source>
</evidence>
<evidence type="ECO:0000256" key="5">
    <source>
        <dbReference type="ARBA" id="ARBA00022803"/>
    </source>
</evidence>
<evidence type="ECO:0000256" key="3">
    <source>
        <dbReference type="ARBA" id="ARBA00022490"/>
    </source>
</evidence>
<organism evidence="11 12">
    <name type="scientific">Eiseniibacteriota bacterium</name>
    <dbReference type="NCBI Taxonomy" id="2212470"/>
    <lineage>
        <taxon>Bacteria</taxon>
        <taxon>Candidatus Eiseniibacteriota</taxon>
    </lineage>
</organism>
<dbReference type="PANTHER" id="PTHR16056:SF16">
    <property type="entry name" value="REGULATOR OF MICROTUBULE DYNAMICS PROTEIN 1"/>
    <property type="match status" value="1"/>
</dbReference>
<evidence type="ECO:0000256" key="6">
    <source>
        <dbReference type="ARBA" id="ARBA00023212"/>
    </source>
</evidence>
<evidence type="ECO:0000256" key="10">
    <source>
        <dbReference type="SAM" id="SignalP"/>
    </source>
</evidence>
<dbReference type="InterPro" id="IPR011990">
    <property type="entry name" value="TPR-like_helical_dom_sf"/>
</dbReference>
<protein>
    <recommendedName>
        <fullName evidence="7">Regulator of microtubule dynamics protein 1</fullName>
    </recommendedName>
    <alternativeName>
        <fullName evidence="8">Protein FAM82B</fullName>
    </alternativeName>
</protein>
<dbReference type="GO" id="GO:0097431">
    <property type="term" value="C:mitotic spindle pole"/>
    <property type="evidence" value="ECO:0007669"/>
    <property type="project" value="TreeGrafter"/>
</dbReference>
<dbReference type="AlphaFoldDB" id="A0A538S830"/>
<dbReference type="EMBL" id="VBOT01000177">
    <property type="protein sequence ID" value="TMQ47548.1"/>
    <property type="molecule type" value="Genomic_DNA"/>
</dbReference>
<reference evidence="11 12" key="1">
    <citation type="journal article" date="2019" name="Nat. Microbiol.">
        <title>Mediterranean grassland soil C-N compound turnover is dependent on rainfall and depth, and is mediated by genomically divergent microorganisms.</title>
        <authorList>
            <person name="Diamond S."/>
            <person name="Andeer P.F."/>
            <person name="Li Z."/>
            <person name="Crits-Christoph A."/>
            <person name="Burstein D."/>
            <person name="Anantharaman K."/>
            <person name="Lane K.R."/>
            <person name="Thomas B.C."/>
            <person name="Pan C."/>
            <person name="Northen T.R."/>
            <person name="Banfield J.F."/>
        </authorList>
    </citation>
    <scope>NUCLEOTIDE SEQUENCE [LARGE SCALE GENOMIC DNA]</scope>
    <source>
        <strain evidence="11">WS_3</strain>
    </source>
</reference>
<gene>
    <name evidence="11" type="ORF">E6K73_13505</name>
</gene>
<feature type="compositionally biased region" description="Basic and acidic residues" evidence="9">
    <location>
        <begin position="253"/>
        <end position="263"/>
    </location>
</feature>
<dbReference type="Proteomes" id="UP000320184">
    <property type="component" value="Unassembled WGS sequence"/>
</dbReference>
<proteinExistence type="predicted"/>
<dbReference type="GO" id="GO:0008017">
    <property type="term" value="F:microtubule binding"/>
    <property type="evidence" value="ECO:0007669"/>
    <property type="project" value="TreeGrafter"/>
</dbReference>
<dbReference type="Gene3D" id="1.25.40.10">
    <property type="entry name" value="Tetratricopeptide repeat domain"/>
    <property type="match status" value="2"/>
</dbReference>
<dbReference type="GO" id="GO:0005876">
    <property type="term" value="C:spindle microtubule"/>
    <property type="evidence" value="ECO:0007669"/>
    <property type="project" value="TreeGrafter"/>
</dbReference>
<evidence type="ECO:0000313" key="12">
    <source>
        <dbReference type="Proteomes" id="UP000320184"/>
    </source>
</evidence>
<comment type="subunit">
    <text evidence="2">Interacts with microtubules.</text>
</comment>
<evidence type="ECO:0000256" key="7">
    <source>
        <dbReference type="ARBA" id="ARBA00039966"/>
    </source>
</evidence>
<sequence>MLIACRYRAATCVALLLAALPLSGPSAAPSETAGEQIARGDQLYTQAKLGEAREAYRAALQAEPNHFVALCRLAQVESELGEDAKGEEQKQLVAAAVQHARAAVSAAPESAQGHAWLAATLGRQALKEGPKKRLALSREIKAEADRALGIDPNLARAYHVRAIWNRKVASLTAIERLAANAVLGGVPKGASMENAVRDLEKAVELEPGYVNHHLELGRTFMMLKRTAEARREMEKAAGLPPTSNPRDPIYQAEARDLLKRLPR</sequence>
<comment type="caution">
    <text evidence="11">The sequence shown here is derived from an EMBL/GenBank/DDBJ whole genome shotgun (WGS) entry which is preliminary data.</text>
</comment>
<evidence type="ECO:0000256" key="1">
    <source>
        <dbReference type="ARBA" id="ARBA00004245"/>
    </source>
</evidence>